<evidence type="ECO:0000256" key="5">
    <source>
        <dbReference type="ARBA" id="ARBA00022598"/>
    </source>
</evidence>
<dbReference type="PANTHER" id="PTHR11098:SF1">
    <property type="entry name" value="NICOTINATE PHOSPHORIBOSYLTRANSFERASE"/>
    <property type="match status" value="1"/>
</dbReference>
<dbReference type="NCBIfam" id="TIGR01514">
    <property type="entry name" value="NAPRTase"/>
    <property type="match status" value="1"/>
</dbReference>
<keyword evidence="4" id="KW-0597">Phosphoprotein</keyword>
<accession>A0A316Z3E9</accession>
<evidence type="ECO:0000256" key="1">
    <source>
        <dbReference type="ARBA" id="ARBA00004952"/>
    </source>
</evidence>
<comment type="catalytic activity">
    <reaction evidence="7 8">
        <text>5-phospho-alpha-D-ribose 1-diphosphate + nicotinate + ATP + H2O = nicotinate beta-D-ribonucleotide + ADP + phosphate + diphosphate</text>
        <dbReference type="Rhea" id="RHEA:36163"/>
        <dbReference type="ChEBI" id="CHEBI:15377"/>
        <dbReference type="ChEBI" id="CHEBI:30616"/>
        <dbReference type="ChEBI" id="CHEBI:32544"/>
        <dbReference type="ChEBI" id="CHEBI:33019"/>
        <dbReference type="ChEBI" id="CHEBI:43474"/>
        <dbReference type="ChEBI" id="CHEBI:57502"/>
        <dbReference type="ChEBI" id="CHEBI:58017"/>
        <dbReference type="ChEBI" id="CHEBI:456216"/>
        <dbReference type="EC" id="6.3.4.21"/>
    </reaction>
</comment>
<dbReference type="InterPro" id="IPR007229">
    <property type="entry name" value="Nic_PRibTrfase-Fam"/>
</dbReference>
<dbReference type="GO" id="GO:0004516">
    <property type="term" value="F:nicotinate phosphoribosyltransferase activity"/>
    <property type="evidence" value="ECO:0007669"/>
    <property type="project" value="UniProtKB-UniRule"/>
</dbReference>
<keyword evidence="11" id="KW-0808">Transferase</keyword>
<reference evidence="11 12" key="1">
    <citation type="journal article" date="2018" name="Mol. Biol. Evol.">
        <title>Broad Genomic Sampling Reveals a Smut Pathogenic Ancestry of the Fungal Clade Ustilaginomycotina.</title>
        <authorList>
            <person name="Kijpornyongpan T."/>
            <person name="Mondo S.J."/>
            <person name="Barry K."/>
            <person name="Sandor L."/>
            <person name="Lee J."/>
            <person name="Lipzen A."/>
            <person name="Pangilinan J."/>
            <person name="LaButti K."/>
            <person name="Hainaut M."/>
            <person name="Henrissat B."/>
            <person name="Grigoriev I.V."/>
            <person name="Spatafora J.W."/>
            <person name="Aime M.C."/>
        </authorList>
    </citation>
    <scope>NUCLEOTIDE SEQUENCE [LARGE SCALE GENOMIC DNA]</scope>
    <source>
        <strain evidence="11 12">MCA 4186</strain>
    </source>
</reference>
<keyword evidence="12" id="KW-1185">Reference proteome</keyword>
<protein>
    <recommendedName>
        <fullName evidence="3 8">Nicotinate phosphoribosyltransferase</fullName>
        <ecNumber evidence="3 8">6.3.4.21</ecNumber>
    </recommendedName>
</protein>
<evidence type="ECO:0000256" key="2">
    <source>
        <dbReference type="ARBA" id="ARBA00010897"/>
    </source>
</evidence>
<dbReference type="GO" id="GO:0016757">
    <property type="term" value="F:glycosyltransferase activity"/>
    <property type="evidence" value="ECO:0007669"/>
    <property type="project" value="UniProtKB-KW"/>
</dbReference>
<dbReference type="STRING" id="58919.A0A316Z3E9"/>
<dbReference type="InterPro" id="IPR041525">
    <property type="entry name" value="N/Namide_PRibTrfase"/>
</dbReference>
<evidence type="ECO:0000313" key="11">
    <source>
        <dbReference type="EMBL" id="PWN94713.1"/>
    </source>
</evidence>
<dbReference type="GeneID" id="37271084"/>
<evidence type="ECO:0000256" key="4">
    <source>
        <dbReference type="ARBA" id="ARBA00022553"/>
    </source>
</evidence>
<gene>
    <name evidence="11" type="ORF">FA09DRAFT_332631</name>
</gene>
<feature type="domain" description="Nicotinate phosphoribosyltransferase N-terminal" evidence="10">
    <location>
        <begin position="5"/>
        <end position="125"/>
    </location>
</feature>
<dbReference type="EMBL" id="KZ819309">
    <property type="protein sequence ID" value="PWN94713.1"/>
    <property type="molecule type" value="Genomic_DNA"/>
</dbReference>
<dbReference type="SUPFAM" id="SSF51690">
    <property type="entry name" value="Nicotinate/Quinolinate PRTase C-terminal domain-like"/>
    <property type="match status" value="1"/>
</dbReference>
<sequence length="433" mass="47581">MASLLDTDLYKLTMQAAVLRHFPDAHVAYRFTDRGALRFPPAARQALQAAIARLAQLALSDAEAQWLRQQCPFLPASYVDFLRSFRFRPAEQVRLDTDAEGKLSVQVMGLWREVILYEVPLMAAICEVYYTHVDTQWDMRGQRARAEQKARTLAEAGIRFSEFGTRRRRSYATHVAVLEGLIRGAAAGPGALMGTSNVHLARLYNLVPIGTVAHEWPMAVAALRGYDGANVTALRLWEQLFAPPAFEAQSPAHDLRIALTDTFSSEVFFRDLMGSEEGKQIARSWRGLRQDSGDPAHFVRRAKEVYNALGVDSRQKFVVFSDGLNVARCLELQKVAQDVDIGASFGIGTSLTNDFAAVSSPSPEADVDSLAGQDDSAPRSKALNIVLKLHSIEGRACVKISDELSKNSGDPSEVAAVKRRFGIDVAADATEDA</sequence>
<dbReference type="PANTHER" id="PTHR11098">
    <property type="entry name" value="NICOTINATE PHOSPHORIBOSYLTRANSFERASE"/>
    <property type="match status" value="1"/>
</dbReference>
<dbReference type="AlphaFoldDB" id="A0A316Z3E9"/>
<dbReference type="UniPathway" id="UPA00253">
    <property type="reaction ID" value="UER00457"/>
</dbReference>
<comment type="pathway">
    <text evidence="1 8">Cofactor biosynthesis; NAD(+) biosynthesis; nicotinate D-ribonucleotide from nicotinate: step 1/1.</text>
</comment>
<name>A0A316Z3E9_9BASI</name>
<comment type="similarity">
    <text evidence="2 8">Belongs to the NAPRTase family.</text>
</comment>
<comment type="PTM">
    <text evidence="8">Transiently phosphorylated on a His residue during the reaction cycle. Phosphorylation strongly increases the affinity for substrates and increases the rate of nicotinate D-ribonucleotide production. Dephosphorylation regenerates the low-affinity form of the enzyme, leading to product release.</text>
</comment>
<dbReference type="OrthoDB" id="193380at2759"/>
<evidence type="ECO:0000256" key="3">
    <source>
        <dbReference type="ARBA" id="ARBA00013236"/>
    </source>
</evidence>
<dbReference type="RefSeq" id="XP_025594992.1">
    <property type="nucleotide sequence ID" value="XM_025743540.1"/>
</dbReference>
<organism evidence="11 12">
    <name type="scientific">Tilletiopsis washingtonensis</name>
    <dbReference type="NCBI Taxonomy" id="58919"/>
    <lineage>
        <taxon>Eukaryota</taxon>
        <taxon>Fungi</taxon>
        <taxon>Dikarya</taxon>
        <taxon>Basidiomycota</taxon>
        <taxon>Ustilaginomycotina</taxon>
        <taxon>Exobasidiomycetes</taxon>
        <taxon>Entylomatales</taxon>
        <taxon>Entylomatales incertae sedis</taxon>
        <taxon>Tilletiopsis</taxon>
    </lineage>
</organism>
<evidence type="ECO:0000313" key="12">
    <source>
        <dbReference type="Proteomes" id="UP000245946"/>
    </source>
</evidence>
<dbReference type="Gene3D" id="3.20.140.10">
    <property type="entry name" value="nicotinate phosphoribosyltransferase"/>
    <property type="match status" value="1"/>
</dbReference>
<evidence type="ECO:0000256" key="7">
    <source>
        <dbReference type="ARBA" id="ARBA00048668"/>
    </source>
</evidence>
<evidence type="ECO:0000256" key="6">
    <source>
        <dbReference type="ARBA" id="ARBA00022642"/>
    </source>
</evidence>
<dbReference type="EC" id="6.3.4.21" evidence="3 8"/>
<dbReference type="InterPro" id="IPR036068">
    <property type="entry name" value="Nicotinate_pribotase-like_C"/>
</dbReference>
<evidence type="ECO:0000259" key="10">
    <source>
        <dbReference type="Pfam" id="PF17767"/>
    </source>
</evidence>
<keyword evidence="6 8" id="KW-0662">Pyridine nucleotide biosynthesis</keyword>
<dbReference type="GO" id="GO:0034355">
    <property type="term" value="P:NAD+ biosynthetic process via the salvage pathway"/>
    <property type="evidence" value="ECO:0007669"/>
    <property type="project" value="TreeGrafter"/>
</dbReference>
<evidence type="ECO:0000259" key="9">
    <source>
        <dbReference type="Pfam" id="PF04095"/>
    </source>
</evidence>
<keyword evidence="5 8" id="KW-0436">Ligase</keyword>
<dbReference type="InterPro" id="IPR040727">
    <property type="entry name" value="NAPRTase_N"/>
</dbReference>
<proteinExistence type="inferred from homology"/>
<dbReference type="InterPro" id="IPR006406">
    <property type="entry name" value="Nic_PRibTrfase"/>
</dbReference>
<dbReference type="Pfam" id="PF17767">
    <property type="entry name" value="NAPRTase_N"/>
    <property type="match status" value="1"/>
</dbReference>
<dbReference type="Proteomes" id="UP000245946">
    <property type="component" value="Unassembled WGS sequence"/>
</dbReference>
<dbReference type="PIRSF" id="PIRSF000484">
    <property type="entry name" value="NAPRT"/>
    <property type="match status" value="1"/>
</dbReference>
<dbReference type="GO" id="GO:0005829">
    <property type="term" value="C:cytosol"/>
    <property type="evidence" value="ECO:0007669"/>
    <property type="project" value="TreeGrafter"/>
</dbReference>
<feature type="domain" description="Nicotinate/nicotinamide phosphoribosyltransferase" evidence="9">
    <location>
        <begin position="159"/>
        <end position="422"/>
    </location>
</feature>
<keyword evidence="11" id="KW-0328">Glycosyltransferase</keyword>
<dbReference type="Pfam" id="PF04095">
    <property type="entry name" value="NAPRTase"/>
    <property type="match status" value="1"/>
</dbReference>
<comment type="function">
    <text evidence="8">Catalyzes the synthesis of beta-nicotinate D-ribonucleotide from nicotinate and 5-phospho-D-ribose 1-phosphate at the expense of ATP.</text>
</comment>
<evidence type="ECO:0000256" key="8">
    <source>
        <dbReference type="RuleBase" id="RU003838"/>
    </source>
</evidence>
<dbReference type="SUPFAM" id="SSF54675">
    <property type="entry name" value="Nicotinate/Quinolinate PRTase N-terminal domain-like"/>
    <property type="match status" value="1"/>
</dbReference>